<proteinExistence type="predicted"/>
<evidence type="ECO:0000256" key="8">
    <source>
        <dbReference type="SAM" id="Phobius"/>
    </source>
</evidence>
<reference evidence="9" key="2">
    <citation type="submission" date="2020-05" db="UniProtKB">
        <authorList>
            <consortium name="EnsemblMetazoa"/>
        </authorList>
    </citation>
    <scope>IDENTIFICATION</scope>
    <source>
        <strain evidence="9">maculatus3</strain>
    </source>
</reference>
<reference evidence="10" key="1">
    <citation type="submission" date="2013-09" db="EMBL/GenBank/DDBJ databases">
        <title>The Genome Sequence of Anopheles maculatus species B.</title>
        <authorList>
            <consortium name="The Broad Institute Genomics Platform"/>
            <person name="Neafsey D.E."/>
            <person name="Besansky N."/>
            <person name="Howell P."/>
            <person name="Walton C."/>
            <person name="Young S.K."/>
            <person name="Zeng Q."/>
            <person name="Gargeya S."/>
            <person name="Fitzgerald M."/>
            <person name="Haas B."/>
            <person name="Abouelleil A."/>
            <person name="Allen A.W."/>
            <person name="Alvarado L."/>
            <person name="Arachchi H.M."/>
            <person name="Berlin A.M."/>
            <person name="Chapman S.B."/>
            <person name="Gainer-Dewar J."/>
            <person name="Goldberg J."/>
            <person name="Griggs A."/>
            <person name="Gujja S."/>
            <person name="Hansen M."/>
            <person name="Howarth C."/>
            <person name="Imamovic A."/>
            <person name="Ireland A."/>
            <person name="Larimer J."/>
            <person name="McCowan C."/>
            <person name="Murphy C."/>
            <person name="Pearson M."/>
            <person name="Poon T.W."/>
            <person name="Priest M."/>
            <person name="Roberts A."/>
            <person name="Saif S."/>
            <person name="Shea T."/>
            <person name="Sisk P."/>
            <person name="Sykes S."/>
            <person name="Wortman J."/>
            <person name="Nusbaum C."/>
            <person name="Birren B."/>
        </authorList>
    </citation>
    <scope>NUCLEOTIDE SEQUENCE [LARGE SCALE GENOMIC DNA]</scope>
    <source>
        <strain evidence="10">maculatus3</strain>
    </source>
</reference>
<evidence type="ECO:0000256" key="2">
    <source>
        <dbReference type="ARBA" id="ARBA00022475"/>
    </source>
</evidence>
<evidence type="ECO:0000313" key="10">
    <source>
        <dbReference type="Proteomes" id="UP000075901"/>
    </source>
</evidence>
<feature type="transmembrane region" description="Helical" evidence="8">
    <location>
        <begin position="542"/>
        <end position="567"/>
    </location>
</feature>
<keyword evidence="6" id="KW-0675">Receptor</keyword>
<dbReference type="GO" id="GO:0005886">
    <property type="term" value="C:plasma membrane"/>
    <property type="evidence" value="ECO:0007669"/>
    <property type="project" value="UniProtKB-SubCell"/>
</dbReference>
<comment type="subcellular location">
    <subcellularLocation>
        <location evidence="1">Cell membrane</location>
        <topology evidence="1">Multi-pass membrane protein</topology>
    </subcellularLocation>
</comment>
<evidence type="ECO:0000313" key="9">
    <source>
        <dbReference type="EnsemblMetazoa" id="AMAM018334-PA"/>
    </source>
</evidence>
<dbReference type="AlphaFoldDB" id="A0A182T2J4"/>
<dbReference type="PANTHER" id="PTHR42643:SF30">
    <property type="entry name" value="IONOTROPIC RECEPTOR 40A-RELATED"/>
    <property type="match status" value="1"/>
</dbReference>
<keyword evidence="2" id="KW-1003">Cell membrane</keyword>
<sequence length="580" mass="66266">MVPGSERSRCPYFHQHHHHGRDVGFATESNHKPIQIARRADLYGSLKGISMSVLYLVGLERREVLEPLLRISAIPKVILDSETSLGVIDEPSLIVLFVDAKNELHVTDVIESKFSNIGIKPWKAHVLILVEQKFFERRYTVQMLDLVFKKVGISYWAVTAEYGSSTVKYAVHLAGQTAFYDGPMDFVLVYTYRRIASIERPKINVQWYAAYPYTYRASNTTVGKDHFIFSRLFEYLRIDGTVIDARNGSYEVTHGPRMVVSNLIDQKVDVTITRGKLDTHTFPTIVLVESMDISLIVPRKTKLTYFDILLRPFSDELWISILCVAIVSHISNTIAHTNTRPGAFLSNVYHNAVVSSFMQACVLVVKFILIESYFAQVTAFLLAHRYQRDPATLHEFLATGITIQMIKDHQEVIMSLAPKLAEALMQRVIIVSYVYKFVGDYAYLDTADRASFTINALLKPDKLTGRRSYFILHEPLKATRMGYSFAGHAIALRDYFAINLEWIRSFGFVNLAERTNTKLVGRFTKRVVLSENLIKFEHMVPFWLFVVSGWITAGVVFFGECTIVVGLRCVRKWKHRKHGN</sequence>
<keyword evidence="5 8" id="KW-0472">Membrane</keyword>
<name>A0A182T2J4_9DIPT</name>
<evidence type="ECO:0000256" key="6">
    <source>
        <dbReference type="ARBA" id="ARBA00023170"/>
    </source>
</evidence>
<evidence type="ECO:0008006" key="11">
    <source>
        <dbReference type="Google" id="ProtNLM"/>
    </source>
</evidence>
<dbReference type="InterPro" id="IPR052192">
    <property type="entry name" value="Insect_Ionotropic_Sensory_Rcpt"/>
</dbReference>
<keyword evidence="7" id="KW-0325">Glycoprotein</keyword>
<protein>
    <recommendedName>
        <fullName evidence="11">Ionotropic glutamate receptor L-glutamate and glycine-binding domain-containing protein</fullName>
    </recommendedName>
</protein>
<evidence type="ECO:0000256" key="7">
    <source>
        <dbReference type="ARBA" id="ARBA00023180"/>
    </source>
</evidence>
<keyword evidence="4 8" id="KW-1133">Transmembrane helix</keyword>
<accession>A0A182T2J4</accession>
<evidence type="ECO:0000256" key="1">
    <source>
        <dbReference type="ARBA" id="ARBA00004651"/>
    </source>
</evidence>
<dbReference type="EnsemblMetazoa" id="AMAM018334-RA">
    <property type="protein sequence ID" value="AMAM018334-PA"/>
    <property type="gene ID" value="AMAM018334"/>
</dbReference>
<dbReference type="Proteomes" id="UP000075901">
    <property type="component" value="Unassembled WGS sequence"/>
</dbReference>
<dbReference type="PANTHER" id="PTHR42643">
    <property type="entry name" value="IONOTROPIC RECEPTOR 20A-RELATED"/>
    <property type="match status" value="1"/>
</dbReference>
<keyword evidence="3 8" id="KW-0812">Transmembrane</keyword>
<evidence type="ECO:0000256" key="5">
    <source>
        <dbReference type="ARBA" id="ARBA00023136"/>
    </source>
</evidence>
<evidence type="ECO:0000256" key="4">
    <source>
        <dbReference type="ARBA" id="ARBA00022989"/>
    </source>
</evidence>
<evidence type="ECO:0000256" key="3">
    <source>
        <dbReference type="ARBA" id="ARBA00022692"/>
    </source>
</evidence>
<dbReference type="VEuPathDB" id="VectorBase:AMAM018334"/>
<organism evidence="9 10">
    <name type="scientific">Anopheles maculatus</name>
    <dbReference type="NCBI Taxonomy" id="74869"/>
    <lineage>
        <taxon>Eukaryota</taxon>
        <taxon>Metazoa</taxon>
        <taxon>Ecdysozoa</taxon>
        <taxon>Arthropoda</taxon>
        <taxon>Hexapoda</taxon>
        <taxon>Insecta</taxon>
        <taxon>Pterygota</taxon>
        <taxon>Neoptera</taxon>
        <taxon>Endopterygota</taxon>
        <taxon>Diptera</taxon>
        <taxon>Nematocera</taxon>
        <taxon>Culicoidea</taxon>
        <taxon>Culicidae</taxon>
        <taxon>Anophelinae</taxon>
        <taxon>Anopheles</taxon>
        <taxon>Anopheles maculatus group</taxon>
    </lineage>
</organism>
<keyword evidence="10" id="KW-1185">Reference proteome</keyword>